<dbReference type="EMBL" id="QKVO01000001">
    <property type="protein sequence ID" value="RAO95244.1"/>
    <property type="molecule type" value="Genomic_DNA"/>
</dbReference>
<dbReference type="Proteomes" id="UP000249762">
    <property type="component" value="Unassembled WGS sequence"/>
</dbReference>
<name>A0A328PLH9_9MOLU</name>
<protein>
    <submittedName>
        <fullName evidence="1">Uncharacterized protein</fullName>
    </submittedName>
</protein>
<keyword evidence="2" id="KW-1185">Reference proteome</keyword>
<evidence type="ECO:0000313" key="1">
    <source>
        <dbReference type="EMBL" id="RAO95244.1"/>
    </source>
</evidence>
<accession>A0A328PLH9</accession>
<dbReference type="AlphaFoldDB" id="A0A328PLH9"/>
<evidence type="ECO:0000313" key="2">
    <source>
        <dbReference type="Proteomes" id="UP000249762"/>
    </source>
</evidence>
<proteinExistence type="predicted"/>
<dbReference type="RefSeq" id="WP_112664912.1">
    <property type="nucleotide sequence ID" value="NZ_QKVO01000001.1"/>
</dbReference>
<gene>
    <name evidence="1" type="ORF">DNK47_00020</name>
</gene>
<reference evidence="2" key="1">
    <citation type="submission" date="2018-06" db="EMBL/GenBank/DDBJ databases">
        <authorList>
            <person name="Martinez Ocampo F."/>
            <person name="Quiroz Castaneda R.E."/>
            <person name="Rojas Lopez X."/>
        </authorList>
    </citation>
    <scope>NUCLEOTIDE SEQUENCE [LARGE SCALE GENOMIC DNA]</scope>
    <source>
        <strain evidence="2">INIFAP02</strain>
    </source>
</reference>
<comment type="caution">
    <text evidence="1">The sequence shown here is derived from an EMBL/GenBank/DDBJ whole genome shotgun (WGS) entry which is preliminary data.</text>
</comment>
<sequence>MPKSKLTNSMKELQEFPQNSLFLKEREDLLASSLLLEPKDGDSWSVSKETLASITSKLDKNKNWTLLPELKNLKTSRLFTWEKLWDHSFLYPTSYFFSHSLKKLGEEETDSTPSLSDKNLYLRFKKSTKKTNYSWANQYLDLVDLEALRKELIDERQKAKEENLLSELTKLDLIRQFETFDEKLVASSLDLEKTVTTQESAPQVIVEWKPPTLEITPLEIKLPLPNCLPSMFLSYVNSKDFARSTTEPLKAPPEWLKKLSSLGKRWSIAKYIPEERTKALFSPPDLKTLTKQNVQWQDPEEKWHYYYLPLITLFFDKFRERYKKSLITTWEEQEYTFPLTEIDLSDSLDPSRTKDRPIFVYEGIPSIKIGRELELIQSIIDRYSAHYEEQAKKEFAEEGFAPVELSQSLSSTELLNEMEKENNIV</sequence>
<organism evidence="1 2">
    <name type="scientific">Mycoplasma wenyonii</name>
    <dbReference type="NCBI Taxonomy" id="65123"/>
    <lineage>
        <taxon>Bacteria</taxon>
        <taxon>Bacillati</taxon>
        <taxon>Mycoplasmatota</taxon>
        <taxon>Mollicutes</taxon>
        <taxon>Mycoplasmataceae</taxon>
        <taxon>Mycoplasma</taxon>
    </lineage>
</organism>